<reference evidence="1" key="1">
    <citation type="journal article" date="2021" name="Proc. Natl. Acad. Sci. U.S.A.">
        <title>A Catalog of Tens of Thousands of Viruses from Human Metagenomes Reveals Hidden Associations with Chronic Diseases.</title>
        <authorList>
            <person name="Tisza M.J."/>
            <person name="Buck C.B."/>
        </authorList>
    </citation>
    <scope>NUCLEOTIDE SEQUENCE</scope>
    <source>
        <strain evidence="1">CtEP635</strain>
    </source>
</reference>
<accession>A0A8S5UWX8</accession>
<sequence length="146" mass="16320">MAETRITLEETNDFATALRARRLAIGMDLATLRGFLDRAYTSAEIDRWEAGTSEPSIEEKAVILASLARVQNALLYEYEKIVNNVTRRFFPAPSKLFVPTTQKAYETFVDEFIVDELPLCTYQVLLGMLSSRLGIPLATLGGGRLN</sequence>
<protein>
    <submittedName>
        <fullName evidence="1">Uncharacterized protein</fullName>
    </submittedName>
</protein>
<organism evidence="1">
    <name type="scientific">Siphoviridae sp. ctEP635</name>
    <dbReference type="NCBI Taxonomy" id="2825396"/>
    <lineage>
        <taxon>Viruses</taxon>
        <taxon>Duplodnaviria</taxon>
        <taxon>Heunggongvirae</taxon>
        <taxon>Uroviricota</taxon>
        <taxon>Caudoviricetes</taxon>
    </lineage>
</organism>
<evidence type="ECO:0000313" key="1">
    <source>
        <dbReference type="EMBL" id="DAF98977.1"/>
    </source>
</evidence>
<dbReference type="EMBL" id="BK016158">
    <property type="protein sequence ID" value="DAF98977.1"/>
    <property type="molecule type" value="Genomic_DNA"/>
</dbReference>
<proteinExistence type="predicted"/>
<name>A0A8S5UWX8_9CAUD</name>